<proteinExistence type="predicted"/>
<dbReference type="EMBL" id="JABFDB010000039">
    <property type="protein sequence ID" value="NYZ24352.1"/>
    <property type="molecule type" value="Genomic_DNA"/>
</dbReference>
<sequence length="1132" mass="125387">MAATPFFPPVSDRGRVAATVSGVWEPIAERDFLLRLAAGLTIHTPEGINLSQVRALPDVWGQLVAFHAAWADSRHPLTSVAKAEWRGLLALIGLADWHKLPLHRVEVDLDDLITNPFIGGSEADPDLPNLAKVVDAFLPRHEREALDGWRHTSVLLLGRKIEEAQAIALIQPSTLLVPSRTYSLPREEFRISWVADGGYPLTDPVAHLDIRERQALHSYVKRLHEAVSRWQVAANSRRQPLVTMTLGRLAEFCRDLAAESSEEFETSDTLVGSPPPWHNLAPLFKVPRRNMRSGSDTRLMVRRELADGKVAGAVLYGSAIAKSLRGRELSVWGDYKLDGMALPNQEFFEEIARHAARDGLVMIDADTLLAPTLMQVHHGELATEIDTHREDWRRFILPVDPRLLAFLTTNEIHDNLTLEKTRDGYAVSLALPLQTRNNSPVTAHIRREYSRNNNTLIDVHLPASLEIWPNFKAEGWRHHYIDATDYLDQNGSVGNYARLVGVVAPREIVSSIQPDGSDNLVKALSGNLDGDTSYCKTLTVPKVGNSSRRLRLAAGAPEALSFDAGNGRRGIIALSWETPATVAGSWKVAIDFGASGTTVVVEKPGRVDAKNPQPMRWRRSILKRSLRPTGVAFDLGRLPYHELDWPNPSMLVDPSRVDAGELDDRLHVFERAVPINRHEETTLWRGFVTGSLRTEWLQFGLKYGRSIGSSVSFDEATNHYLRTILLEAAAEVVGSGGRLDNIQWLAAHPASLFRSEVDALLINLRRVVGYVESSLAPRTNVTAHLENRATTEFLVRTSGESGKRLSIVFDIGGYSTDIAIWNNGAMLWTGSLMVAGHSIFNDYFGRNPERIDDLVNGASGELNTVIQRTRGHPASIDVDRRARGIVEMQLRQDSIRTALDRIQPATVTQGGLARLKNVIRFAHAAFLDYLHLVIARLGLVEELEMGVNLFYGGRGGQLIGSFLGDSVVEADARRYLWPDGCIRSITPVFSSSPKNEVARGLLMIGHGEVPSASTFLPMGERFETNGPNGVHIGHPADAPVTGDLVASMRRRVDLTRFQTFADSFSSLFSEPATIARRVQFETTVETEFDIEIERAKLALKRAGGHAETIEAPLQPVFLLAVRTAIQRWHELP</sequence>
<accession>A0ABX2TM38</accession>
<dbReference type="Proteomes" id="UP000584642">
    <property type="component" value="Unassembled WGS sequence"/>
</dbReference>
<dbReference type="InterPro" id="IPR043129">
    <property type="entry name" value="ATPase_NBD"/>
</dbReference>
<name>A0ABX2TM38_9PROT</name>
<organism evidence="1 2">
    <name type="scientific">Azospirillum oleiclasticum</name>
    <dbReference type="NCBI Taxonomy" id="2735135"/>
    <lineage>
        <taxon>Bacteria</taxon>
        <taxon>Pseudomonadati</taxon>
        <taxon>Pseudomonadota</taxon>
        <taxon>Alphaproteobacteria</taxon>
        <taxon>Rhodospirillales</taxon>
        <taxon>Azospirillaceae</taxon>
        <taxon>Azospirillum</taxon>
    </lineage>
</organism>
<dbReference type="SUPFAM" id="SSF53067">
    <property type="entry name" value="Actin-like ATPase domain"/>
    <property type="match status" value="1"/>
</dbReference>
<evidence type="ECO:0000313" key="2">
    <source>
        <dbReference type="Proteomes" id="UP000584642"/>
    </source>
</evidence>
<dbReference type="RefSeq" id="WP_180286122.1">
    <property type="nucleotide sequence ID" value="NZ_JABFDB010000039.1"/>
</dbReference>
<gene>
    <name evidence="1" type="ORF">HND93_31990</name>
</gene>
<keyword evidence="2" id="KW-1185">Reference proteome</keyword>
<reference evidence="1 2" key="1">
    <citation type="submission" date="2020-05" db="EMBL/GenBank/DDBJ databases">
        <title>Azospirillum oleiclasticum sp. nov, a nitrogen-fixing and heavy crude oil-emulsifying bacterium isolated from the crude oil of Yumen Oilfield.</title>
        <authorList>
            <person name="Wu D."/>
            <person name="Cai M."/>
            <person name="Zhang X."/>
        </authorList>
    </citation>
    <scope>NUCLEOTIDE SEQUENCE [LARGE SCALE GENOMIC DNA]</scope>
    <source>
        <strain evidence="1 2">ROY-1-1-2</strain>
    </source>
</reference>
<evidence type="ECO:0000313" key="1">
    <source>
        <dbReference type="EMBL" id="NYZ24352.1"/>
    </source>
</evidence>
<protein>
    <submittedName>
        <fullName evidence="1">Uncharacterized protein</fullName>
    </submittedName>
</protein>
<comment type="caution">
    <text evidence="1">The sequence shown here is derived from an EMBL/GenBank/DDBJ whole genome shotgun (WGS) entry which is preliminary data.</text>
</comment>